<evidence type="ECO:0000256" key="5">
    <source>
        <dbReference type="ARBA" id="ARBA00023040"/>
    </source>
</evidence>
<feature type="transmembrane region" description="Helical" evidence="9">
    <location>
        <begin position="260"/>
        <end position="285"/>
    </location>
</feature>
<feature type="transmembrane region" description="Helical" evidence="9">
    <location>
        <begin position="30"/>
        <end position="51"/>
    </location>
</feature>
<dbReference type="PANTHER" id="PTHR46272:SF1">
    <property type="entry name" value="G-PROTEIN COUPLED RECEPTOR 142-RELATED"/>
    <property type="match status" value="1"/>
</dbReference>
<dbReference type="CTD" id="350383"/>
<feature type="transmembrane region" description="Helical" evidence="9">
    <location>
        <begin position="222"/>
        <end position="240"/>
    </location>
</feature>
<dbReference type="InterPro" id="IPR017452">
    <property type="entry name" value="GPCR_Rhodpsn_7TM"/>
</dbReference>
<keyword evidence="7 12" id="KW-0675">Receptor</keyword>
<gene>
    <name evidence="12" type="primary">GPR142</name>
</gene>
<keyword evidence="3 9" id="KW-0812">Transmembrane</keyword>
<evidence type="ECO:0000256" key="1">
    <source>
        <dbReference type="ARBA" id="ARBA00004651"/>
    </source>
</evidence>
<dbReference type="Proteomes" id="UP000695026">
    <property type="component" value="Unplaced"/>
</dbReference>
<dbReference type="PROSITE" id="PS50262">
    <property type="entry name" value="G_PROTEIN_RECEP_F1_2"/>
    <property type="match status" value="1"/>
</dbReference>
<dbReference type="OMA" id="VLKWLHC"/>
<evidence type="ECO:0000313" key="11">
    <source>
        <dbReference type="Proteomes" id="UP000695026"/>
    </source>
</evidence>
<organism evidence="11 12">
    <name type="scientific">Python bivittatus</name>
    <name type="common">Burmese python</name>
    <name type="synonym">Python molurus bivittatus</name>
    <dbReference type="NCBI Taxonomy" id="176946"/>
    <lineage>
        <taxon>Eukaryota</taxon>
        <taxon>Metazoa</taxon>
        <taxon>Chordata</taxon>
        <taxon>Craniata</taxon>
        <taxon>Vertebrata</taxon>
        <taxon>Euteleostomi</taxon>
        <taxon>Lepidosauria</taxon>
        <taxon>Squamata</taxon>
        <taxon>Bifurcata</taxon>
        <taxon>Unidentata</taxon>
        <taxon>Episquamata</taxon>
        <taxon>Toxicofera</taxon>
        <taxon>Serpentes</taxon>
        <taxon>Henophidia</taxon>
        <taxon>Pythonidae</taxon>
        <taxon>Python</taxon>
    </lineage>
</organism>
<sequence>MNKSDLAWGSSAKDPDGKEMSPCLVSMGALLYYCTLLCVGLPVNVLTAAVLSHLAARTQKSSYCYLLALTASDILTQVFVVFAGFIVQAAILAREVPGAFAHAINILQFAANHASIWGTVLLTVDRYVALCHPLQYRAVSFPERTRKVIGATFAVSLATGVPFCWWLDVWHDVYPPSTMDKVLKWLRCSIIYFIPCTVFLLTNSVTICMLKRSGDASRRLSRTTAILLAITTVFIVLRAPRTFVMIYHLCVASVSQDWRVHLALDVANMVAMLHTSINFFLYCFVSKTFRRTVREVSVSYRFQCTQAARKDTMLELALKPLGVWAGTSA</sequence>
<dbReference type="InterPro" id="IPR052477">
    <property type="entry name" value="Orphan_GPCR1"/>
</dbReference>
<dbReference type="OrthoDB" id="5864054at2759"/>
<feature type="transmembrane region" description="Helical" evidence="9">
    <location>
        <begin position="148"/>
        <end position="170"/>
    </location>
</feature>
<accession>A0A9F2NG47</accession>
<dbReference type="GO" id="GO:0004930">
    <property type="term" value="F:G protein-coupled receptor activity"/>
    <property type="evidence" value="ECO:0007669"/>
    <property type="project" value="UniProtKB-KW"/>
</dbReference>
<dbReference type="GO" id="GO:0005886">
    <property type="term" value="C:plasma membrane"/>
    <property type="evidence" value="ECO:0007669"/>
    <property type="project" value="UniProtKB-SubCell"/>
</dbReference>
<dbReference type="PANTHER" id="PTHR46272">
    <property type="entry name" value="G_PROTEIN_RECEP_F1_2 DOMAIN-CONTAINING PROTEIN"/>
    <property type="match status" value="1"/>
</dbReference>
<dbReference type="SUPFAM" id="SSF81321">
    <property type="entry name" value="Family A G protein-coupled receptor-like"/>
    <property type="match status" value="1"/>
</dbReference>
<evidence type="ECO:0000256" key="7">
    <source>
        <dbReference type="ARBA" id="ARBA00023170"/>
    </source>
</evidence>
<dbReference type="PRINTS" id="PR00237">
    <property type="entry name" value="GPCRRHODOPSN"/>
</dbReference>
<feature type="transmembrane region" description="Helical" evidence="9">
    <location>
        <begin position="63"/>
        <end position="86"/>
    </location>
</feature>
<dbReference type="RefSeq" id="XP_007419933.1">
    <property type="nucleotide sequence ID" value="XM_007419871.2"/>
</dbReference>
<feature type="transmembrane region" description="Helical" evidence="9">
    <location>
        <begin position="106"/>
        <end position="128"/>
    </location>
</feature>
<evidence type="ECO:0000256" key="8">
    <source>
        <dbReference type="ARBA" id="ARBA00023224"/>
    </source>
</evidence>
<feature type="domain" description="G-protein coupled receptors family 1 profile" evidence="10">
    <location>
        <begin position="43"/>
        <end position="282"/>
    </location>
</feature>
<keyword evidence="8" id="KW-0807">Transducer</keyword>
<evidence type="ECO:0000256" key="6">
    <source>
        <dbReference type="ARBA" id="ARBA00023136"/>
    </source>
</evidence>
<keyword evidence="11" id="KW-1185">Reference proteome</keyword>
<dbReference type="Pfam" id="PF00001">
    <property type="entry name" value="7tm_1"/>
    <property type="match status" value="1"/>
</dbReference>
<keyword evidence="4 9" id="KW-1133">Transmembrane helix</keyword>
<dbReference type="InterPro" id="IPR000276">
    <property type="entry name" value="GPCR_Rhodpsn"/>
</dbReference>
<evidence type="ECO:0000256" key="4">
    <source>
        <dbReference type="ARBA" id="ARBA00022989"/>
    </source>
</evidence>
<keyword evidence="6 9" id="KW-0472">Membrane</keyword>
<dbReference type="Gene3D" id="1.20.1070.10">
    <property type="entry name" value="Rhodopsin 7-helix transmembrane proteins"/>
    <property type="match status" value="1"/>
</dbReference>
<keyword evidence="2" id="KW-1003">Cell membrane</keyword>
<evidence type="ECO:0000256" key="9">
    <source>
        <dbReference type="SAM" id="Phobius"/>
    </source>
</evidence>
<proteinExistence type="predicted"/>
<dbReference type="GeneID" id="103066879"/>
<name>A0A9F2NG47_PYTBI</name>
<evidence type="ECO:0000256" key="3">
    <source>
        <dbReference type="ARBA" id="ARBA00022692"/>
    </source>
</evidence>
<comment type="subcellular location">
    <subcellularLocation>
        <location evidence="1">Cell membrane</location>
        <topology evidence="1">Multi-pass membrane protein</topology>
    </subcellularLocation>
</comment>
<protein>
    <submittedName>
        <fullName evidence="12">Probable G-protein coupled receptor 142</fullName>
    </submittedName>
</protein>
<keyword evidence="5" id="KW-0297">G-protein coupled receptor</keyword>
<evidence type="ECO:0000313" key="12">
    <source>
        <dbReference type="RefSeq" id="XP_007419933.1"/>
    </source>
</evidence>
<dbReference type="KEGG" id="pbi:103066879"/>
<feature type="transmembrane region" description="Helical" evidence="9">
    <location>
        <begin position="190"/>
        <end position="210"/>
    </location>
</feature>
<evidence type="ECO:0000259" key="10">
    <source>
        <dbReference type="PROSITE" id="PS50262"/>
    </source>
</evidence>
<reference evidence="12" key="1">
    <citation type="submission" date="2025-08" db="UniProtKB">
        <authorList>
            <consortium name="RefSeq"/>
        </authorList>
    </citation>
    <scope>IDENTIFICATION</scope>
    <source>
        <tissue evidence="12">Liver</tissue>
    </source>
</reference>
<evidence type="ECO:0000256" key="2">
    <source>
        <dbReference type="ARBA" id="ARBA00022475"/>
    </source>
</evidence>
<dbReference type="AlphaFoldDB" id="A0A9F2NG47"/>